<dbReference type="Pfam" id="PF00069">
    <property type="entry name" value="Pkinase"/>
    <property type="match status" value="1"/>
</dbReference>
<dbReference type="EMBL" id="AMGY01000010">
    <property type="protein sequence ID" value="EXJ77710.1"/>
    <property type="molecule type" value="Genomic_DNA"/>
</dbReference>
<dbReference type="PANTHER" id="PTHR45646:SF11">
    <property type="entry name" value="SERINE_THREONINE-PROTEIN KINASE DOA"/>
    <property type="match status" value="1"/>
</dbReference>
<dbReference type="HOGENOM" id="CLU_000288_81_11_1"/>
<dbReference type="PROSITE" id="PS50011">
    <property type="entry name" value="PROTEIN_KINASE_DOM"/>
    <property type="match status" value="1"/>
</dbReference>
<evidence type="ECO:0000256" key="1">
    <source>
        <dbReference type="ARBA" id="ARBA00022527"/>
    </source>
</evidence>
<proteinExistence type="predicted"/>
<dbReference type="Gene3D" id="1.10.510.10">
    <property type="entry name" value="Transferase(Phosphotransferase) domain 1"/>
    <property type="match status" value="1"/>
</dbReference>
<dbReference type="eggNOG" id="KOG1290">
    <property type="taxonomic scope" value="Eukaryota"/>
</dbReference>
<reference evidence="7 8" key="1">
    <citation type="submission" date="2013-03" db="EMBL/GenBank/DDBJ databases">
        <title>The Genome Sequence of Capronia epimyces CBS 606.96.</title>
        <authorList>
            <consortium name="The Broad Institute Genomics Platform"/>
            <person name="Cuomo C."/>
            <person name="de Hoog S."/>
            <person name="Gorbushina A."/>
            <person name="Walker B."/>
            <person name="Young S.K."/>
            <person name="Zeng Q."/>
            <person name="Gargeya S."/>
            <person name="Fitzgerald M."/>
            <person name="Haas B."/>
            <person name="Abouelleil A."/>
            <person name="Allen A.W."/>
            <person name="Alvarado L."/>
            <person name="Arachchi H.M."/>
            <person name="Berlin A.M."/>
            <person name="Chapman S.B."/>
            <person name="Gainer-Dewar J."/>
            <person name="Goldberg J."/>
            <person name="Griggs A."/>
            <person name="Gujja S."/>
            <person name="Hansen M."/>
            <person name="Howarth C."/>
            <person name="Imamovic A."/>
            <person name="Ireland A."/>
            <person name="Larimer J."/>
            <person name="McCowan C."/>
            <person name="Murphy C."/>
            <person name="Pearson M."/>
            <person name="Poon T.W."/>
            <person name="Priest M."/>
            <person name="Roberts A."/>
            <person name="Saif S."/>
            <person name="Shea T."/>
            <person name="Sisk P."/>
            <person name="Sykes S."/>
            <person name="Wortman J."/>
            <person name="Nusbaum C."/>
            <person name="Birren B."/>
        </authorList>
    </citation>
    <scope>NUCLEOTIDE SEQUENCE [LARGE SCALE GENOMIC DNA]</scope>
    <source>
        <strain evidence="7 8">CBS 606.96</strain>
    </source>
</reference>
<keyword evidence="3" id="KW-0547">Nucleotide-binding</keyword>
<name>W9XK27_9EURO</name>
<dbReference type="InterPro" id="IPR000719">
    <property type="entry name" value="Prot_kinase_dom"/>
</dbReference>
<evidence type="ECO:0000313" key="7">
    <source>
        <dbReference type="EMBL" id="EXJ77710.1"/>
    </source>
</evidence>
<evidence type="ECO:0000313" key="8">
    <source>
        <dbReference type="Proteomes" id="UP000019478"/>
    </source>
</evidence>
<evidence type="ECO:0000256" key="4">
    <source>
        <dbReference type="ARBA" id="ARBA00022777"/>
    </source>
</evidence>
<keyword evidence="2" id="KW-0808">Transferase</keyword>
<dbReference type="GO" id="GO:0005634">
    <property type="term" value="C:nucleus"/>
    <property type="evidence" value="ECO:0007669"/>
    <property type="project" value="TreeGrafter"/>
</dbReference>
<dbReference type="GO" id="GO:0005524">
    <property type="term" value="F:ATP binding"/>
    <property type="evidence" value="ECO:0007669"/>
    <property type="project" value="UniProtKB-KW"/>
</dbReference>
<keyword evidence="4" id="KW-0418">Kinase</keyword>
<organism evidence="7 8">
    <name type="scientific">Capronia epimyces CBS 606.96</name>
    <dbReference type="NCBI Taxonomy" id="1182542"/>
    <lineage>
        <taxon>Eukaryota</taxon>
        <taxon>Fungi</taxon>
        <taxon>Dikarya</taxon>
        <taxon>Ascomycota</taxon>
        <taxon>Pezizomycotina</taxon>
        <taxon>Eurotiomycetes</taxon>
        <taxon>Chaetothyriomycetidae</taxon>
        <taxon>Chaetothyriales</taxon>
        <taxon>Herpotrichiellaceae</taxon>
        <taxon>Capronia</taxon>
    </lineage>
</organism>
<evidence type="ECO:0000256" key="3">
    <source>
        <dbReference type="ARBA" id="ARBA00022741"/>
    </source>
</evidence>
<sequence length="237" mass="26235">MWNHTHRSGFSDIKPQNILLETAKINNMFEHAPSTVFRHSSPALAAPDDFYMESEQVFSADEDLSTTSVPPGFAVRLADFGTASWVEKHLCEWIQPPSLRAPEVIIGAGWGPSVDIWNLGCVIWELAEGKVLFDGCPTPSAPYSAHSHLAQMQALFGPMPKHLLRRSTNAAKYFDSDGNPLSKSPFPPSSLEGFVDNPELIADADKEDFVDLITSMLKLAPEERLDAKDLLNSKWLN</sequence>
<dbReference type="AlphaFoldDB" id="W9XK27"/>
<feature type="domain" description="Protein kinase" evidence="6">
    <location>
        <begin position="1"/>
        <end position="236"/>
    </location>
</feature>
<comment type="caution">
    <text evidence="7">The sequence shown here is derived from an EMBL/GenBank/DDBJ whole genome shotgun (WGS) entry which is preliminary data.</text>
</comment>
<accession>W9XK27</accession>
<keyword evidence="8" id="KW-1185">Reference proteome</keyword>
<dbReference type="STRING" id="1182542.W9XK27"/>
<dbReference type="SUPFAM" id="SSF56112">
    <property type="entry name" value="Protein kinase-like (PK-like)"/>
    <property type="match status" value="1"/>
</dbReference>
<dbReference type="GeneID" id="19174020"/>
<dbReference type="GO" id="GO:0043484">
    <property type="term" value="P:regulation of RNA splicing"/>
    <property type="evidence" value="ECO:0007669"/>
    <property type="project" value="TreeGrafter"/>
</dbReference>
<gene>
    <name evidence="7" type="ORF">A1O3_09939</name>
</gene>
<evidence type="ECO:0000256" key="5">
    <source>
        <dbReference type="ARBA" id="ARBA00022840"/>
    </source>
</evidence>
<keyword evidence="1" id="KW-0723">Serine/threonine-protein kinase</keyword>
<dbReference type="GO" id="GO:0004674">
    <property type="term" value="F:protein serine/threonine kinase activity"/>
    <property type="evidence" value="ECO:0007669"/>
    <property type="project" value="UniProtKB-KW"/>
</dbReference>
<dbReference type="RefSeq" id="XP_007738220.1">
    <property type="nucleotide sequence ID" value="XM_007740030.1"/>
</dbReference>
<keyword evidence="5" id="KW-0067">ATP-binding</keyword>
<dbReference type="Proteomes" id="UP000019478">
    <property type="component" value="Unassembled WGS sequence"/>
</dbReference>
<dbReference type="InterPro" id="IPR011009">
    <property type="entry name" value="Kinase-like_dom_sf"/>
</dbReference>
<protein>
    <recommendedName>
        <fullName evidence="6">Protein kinase domain-containing protein</fullName>
    </recommendedName>
</protein>
<dbReference type="PANTHER" id="PTHR45646">
    <property type="entry name" value="SERINE/THREONINE-PROTEIN KINASE DOA-RELATED"/>
    <property type="match status" value="1"/>
</dbReference>
<evidence type="ECO:0000256" key="2">
    <source>
        <dbReference type="ARBA" id="ARBA00022679"/>
    </source>
</evidence>
<dbReference type="OrthoDB" id="5979581at2759"/>
<evidence type="ECO:0000259" key="6">
    <source>
        <dbReference type="PROSITE" id="PS50011"/>
    </source>
</evidence>
<dbReference type="InterPro" id="IPR051175">
    <property type="entry name" value="CLK_kinases"/>
</dbReference>
<dbReference type="SMART" id="SM00220">
    <property type="entry name" value="S_TKc"/>
    <property type="match status" value="1"/>
</dbReference>